<dbReference type="EMBL" id="CAJOBS010000695">
    <property type="protein sequence ID" value="CAF4626942.1"/>
    <property type="molecule type" value="Genomic_DNA"/>
</dbReference>
<accession>A0A821DVF5</accession>
<name>A0A821DVF5_9BILA</name>
<dbReference type="EMBL" id="CAJNYV010001152">
    <property type="protein sequence ID" value="CAF3407823.1"/>
    <property type="molecule type" value="Genomic_DNA"/>
</dbReference>
<gene>
    <name evidence="1" type="ORF">KIK155_LOCUS8749</name>
    <name evidence="2" type="ORF">TOA249_LOCUS12343</name>
</gene>
<comment type="caution">
    <text evidence="2">The sequence shown here is derived from an EMBL/GenBank/DDBJ whole genome shotgun (WGS) entry which is preliminary data.</text>
</comment>
<protein>
    <submittedName>
        <fullName evidence="2">Uncharacterized protein</fullName>
    </submittedName>
</protein>
<organism evidence="2 3">
    <name type="scientific">Rotaria socialis</name>
    <dbReference type="NCBI Taxonomy" id="392032"/>
    <lineage>
        <taxon>Eukaryota</taxon>
        <taxon>Metazoa</taxon>
        <taxon>Spiralia</taxon>
        <taxon>Gnathifera</taxon>
        <taxon>Rotifera</taxon>
        <taxon>Eurotatoria</taxon>
        <taxon>Bdelloidea</taxon>
        <taxon>Philodinida</taxon>
        <taxon>Philodinidae</taxon>
        <taxon>Rotaria</taxon>
    </lineage>
</organism>
<reference evidence="2" key="1">
    <citation type="submission" date="2021-02" db="EMBL/GenBank/DDBJ databases">
        <authorList>
            <person name="Nowell W R."/>
        </authorList>
    </citation>
    <scope>NUCLEOTIDE SEQUENCE</scope>
</reference>
<dbReference type="Proteomes" id="UP000663838">
    <property type="component" value="Unassembled WGS sequence"/>
</dbReference>
<evidence type="ECO:0000313" key="1">
    <source>
        <dbReference type="EMBL" id="CAF3407823.1"/>
    </source>
</evidence>
<evidence type="ECO:0000313" key="2">
    <source>
        <dbReference type="EMBL" id="CAF4626942.1"/>
    </source>
</evidence>
<sequence>MASISSEYLEDFIIIWPDSTIKSDDITVSERQSVLRAYSHCIRIFIDKEECFEFIRNIRDEKIFLIISGLLDQTFLPLVNDFTQLIFIHVFCADKTKHTRWCEQHRKIRGIFDDQNL</sequence>
<dbReference type="Proteomes" id="UP000663865">
    <property type="component" value="Unassembled WGS sequence"/>
</dbReference>
<dbReference type="AlphaFoldDB" id="A0A821DVF5"/>
<proteinExistence type="predicted"/>
<evidence type="ECO:0000313" key="3">
    <source>
        <dbReference type="Proteomes" id="UP000663838"/>
    </source>
</evidence>